<accession>A0AAD8ZGV7</accession>
<dbReference type="PANTHER" id="PTHR34072:SF42">
    <property type="entry name" value="INTEGRASE CATALYTIC DOMAIN-CONTAINING PROTEIN"/>
    <property type="match status" value="1"/>
</dbReference>
<dbReference type="InterPro" id="IPR043128">
    <property type="entry name" value="Rev_trsase/Diguanyl_cyclase"/>
</dbReference>
<feature type="compositionally biased region" description="Basic residues" evidence="1">
    <location>
        <begin position="7"/>
        <end position="20"/>
    </location>
</feature>
<dbReference type="Pfam" id="PF17919">
    <property type="entry name" value="RT_RNaseH_2"/>
    <property type="match status" value="1"/>
</dbReference>
<dbReference type="Gene3D" id="3.30.70.270">
    <property type="match status" value="1"/>
</dbReference>
<keyword evidence="4" id="KW-1185">Reference proteome</keyword>
<evidence type="ECO:0000313" key="4">
    <source>
        <dbReference type="Proteomes" id="UP001239994"/>
    </source>
</evidence>
<name>A0AAD8ZGV7_9TELE</name>
<feature type="domain" description="Reverse transcriptase/retrotransposon-derived protein RNase H-like" evidence="2">
    <location>
        <begin position="338"/>
        <end position="440"/>
    </location>
</feature>
<feature type="non-terminal residue" evidence="3">
    <location>
        <position position="1"/>
    </location>
</feature>
<dbReference type="SUPFAM" id="SSF56672">
    <property type="entry name" value="DNA/RNA polymerases"/>
    <property type="match status" value="1"/>
</dbReference>
<dbReference type="AlphaFoldDB" id="A0AAD8ZGV7"/>
<evidence type="ECO:0000259" key="2">
    <source>
        <dbReference type="Pfam" id="PF17919"/>
    </source>
</evidence>
<feature type="region of interest" description="Disordered" evidence="1">
    <location>
        <begin position="223"/>
        <end position="261"/>
    </location>
</feature>
<organism evidence="3 4">
    <name type="scientific">Electrophorus voltai</name>
    <dbReference type="NCBI Taxonomy" id="2609070"/>
    <lineage>
        <taxon>Eukaryota</taxon>
        <taxon>Metazoa</taxon>
        <taxon>Chordata</taxon>
        <taxon>Craniata</taxon>
        <taxon>Vertebrata</taxon>
        <taxon>Euteleostomi</taxon>
        <taxon>Actinopterygii</taxon>
        <taxon>Neopterygii</taxon>
        <taxon>Teleostei</taxon>
        <taxon>Ostariophysi</taxon>
        <taxon>Gymnotiformes</taxon>
        <taxon>Gymnotoidei</taxon>
        <taxon>Gymnotidae</taxon>
        <taxon>Electrophorus</taxon>
    </lineage>
</organism>
<dbReference type="Proteomes" id="UP001239994">
    <property type="component" value="Unassembled WGS sequence"/>
</dbReference>
<comment type="caution">
    <text evidence="3">The sequence shown here is derived from an EMBL/GenBank/DDBJ whole genome shotgun (WGS) entry which is preliminary data.</text>
</comment>
<dbReference type="Gene3D" id="3.10.20.370">
    <property type="match status" value="1"/>
</dbReference>
<feature type="region of interest" description="Disordered" evidence="1">
    <location>
        <begin position="1"/>
        <end position="31"/>
    </location>
</feature>
<feature type="compositionally biased region" description="Basic and acidic residues" evidence="1">
    <location>
        <begin position="164"/>
        <end position="197"/>
    </location>
</feature>
<dbReference type="InterPro" id="IPR043502">
    <property type="entry name" value="DNA/RNA_pol_sf"/>
</dbReference>
<sequence>NTDRPRMPGKGKKKKGRKGSQRPPTARAAKSPVFLGTLLTPGVEAGESYGILADDRDWYNDFQFSESDTVDPYVPVVRPSLILALLHGATGGEEPADRFWGGPVYGPGSDGAESCGEQPDQESRYSEMDSAGSYDPYLDDRMGDTEYGETEEYSDVCLQSERGSICEKEAPMEVEEYPHRDLPSHGDARSSESKEPPAPKAPPRARRTGASWLTRAASREALLSNMDTPPPEARSSRAYAPTPKPRTGKKAAAPVPEPGQSLLPRLARDTSRQAVCASLCLSLSWSLSFPPATLLALARGRLSGPPTLPLGVGLGAAARSLAKPLTDQLWGPVRKLKWTQEVDKAFEELKNAFATAPVLQQPDPERPFVLEVDASDIGVGTVLSQHTGERGGLRPIAYFSQKLSSAERNYGVGDHELLAMKLTFEDWRHWLEGVRHPFTVYTNHKNLEYLQTTKRLNARQARWSIFFSRFRFKVTYRPGERNTQADALS</sequence>
<proteinExistence type="predicted"/>
<dbReference type="InterPro" id="IPR041577">
    <property type="entry name" value="RT_RNaseH_2"/>
</dbReference>
<reference evidence="3" key="1">
    <citation type="submission" date="2023-03" db="EMBL/GenBank/DDBJ databases">
        <title>Electrophorus voltai genome.</title>
        <authorList>
            <person name="Bian C."/>
        </authorList>
    </citation>
    <scope>NUCLEOTIDE SEQUENCE</scope>
    <source>
        <strain evidence="3">CB-2022</strain>
        <tissue evidence="3">Muscle</tissue>
    </source>
</reference>
<evidence type="ECO:0000313" key="3">
    <source>
        <dbReference type="EMBL" id="KAK1797330.1"/>
    </source>
</evidence>
<dbReference type="EMBL" id="JAROKS010000014">
    <property type="protein sequence ID" value="KAK1797330.1"/>
    <property type="molecule type" value="Genomic_DNA"/>
</dbReference>
<evidence type="ECO:0000256" key="1">
    <source>
        <dbReference type="SAM" id="MobiDB-lite"/>
    </source>
</evidence>
<gene>
    <name evidence="3" type="ORF">P4O66_008294</name>
</gene>
<protein>
    <recommendedName>
        <fullName evidence="2">Reverse transcriptase/retrotransposon-derived protein RNase H-like domain-containing protein</fullName>
    </recommendedName>
</protein>
<feature type="region of interest" description="Disordered" evidence="1">
    <location>
        <begin position="97"/>
        <end position="211"/>
    </location>
</feature>
<dbReference type="CDD" id="cd09274">
    <property type="entry name" value="RNase_HI_RT_Ty3"/>
    <property type="match status" value="1"/>
</dbReference>
<dbReference type="FunFam" id="3.10.20.370:FF:000003">
    <property type="entry name" value="Transposon Tf2-6 polyprotein"/>
    <property type="match status" value="1"/>
</dbReference>
<dbReference type="PANTHER" id="PTHR34072">
    <property type="entry name" value="ENZYMATIC POLYPROTEIN-RELATED"/>
    <property type="match status" value="1"/>
</dbReference>